<protein>
    <submittedName>
        <fullName evidence="2">Eukaryotic translation initiation factor 3 subunit D</fullName>
    </submittedName>
</protein>
<keyword evidence="2" id="KW-0396">Initiation factor</keyword>
<organism evidence="2 3">
    <name type="scientific">Forsythia ovata</name>
    <dbReference type="NCBI Taxonomy" id="205694"/>
    <lineage>
        <taxon>Eukaryota</taxon>
        <taxon>Viridiplantae</taxon>
        <taxon>Streptophyta</taxon>
        <taxon>Embryophyta</taxon>
        <taxon>Tracheophyta</taxon>
        <taxon>Spermatophyta</taxon>
        <taxon>Magnoliopsida</taxon>
        <taxon>eudicotyledons</taxon>
        <taxon>Gunneridae</taxon>
        <taxon>Pentapetalae</taxon>
        <taxon>asterids</taxon>
        <taxon>lamiids</taxon>
        <taxon>Lamiales</taxon>
        <taxon>Oleaceae</taxon>
        <taxon>Forsythieae</taxon>
        <taxon>Forsythia</taxon>
    </lineage>
</organism>
<dbReference type="AlphaFoldDB" id="A0ABD1X927"/>
<keyword evidence="3" id="KW-1185">Reference proteome</keyword>
<keyword evidence="2" id="KW-0648">Protein biosynthesis</keyword>
<evidence type="ECO:0000256" key="1">
    <source>
        <dbReference type="SAM" id="MobiDB-lite"/>
    </source>
</evidence>
<evidence type="ECO:0000313" key="3">
    <source>
        <dbReference type="Proteomes" id="UP001604277"/>
    </source>
</evidence>
<name>A0ABD1X927_9LAMI</name>
<evidence type="ECO:0000313" key="2">
    <source>
        <dbReference type="EMBL" id="KAL2558477.1"/>
    </source>
</evidence>
<dbReference type="Proteomes" id="UP001604277">
    <property type="component" value="Unassembled WGS sequence"/>
</dbReference>
<dbReference type="EMBL" id="JBFOLJ010000001">
    <property type="protein sequence ID" value="KAL2558477.1"/>
    <property type="molecule type" value="Genomic_DNA"/>
</dbReference>
<dbReference type="GO" id="GO:0003743">
    <property type="term" value="F:translation initiation factor activity"/>
    <property type="evidence" value="ECO:0007669"/>
    <property type="project" value="UniProtKB-KW"/>
</dbReference>
<gene>
    <name evidence="2" type="ORF">Fot_03216</name>
</gene>
<proteinExistence type="predicted"/>
<sequence>MSGGVNREPYSLTTSFSLLVFTRVKYFTQQVEELAAKHTPSLPRFLWLYLHALSILPSELKSWSQTILPHYLLVLEGAEAGTSIAKARTRNLLEVTVPNYYNWLWKGLEASTSIPKASTGILLENDVAKQERNINPPILPQHRRWKFHSQISPKNSSRQPLIAHHAFFHYPKKFNPNFYPSDFAFDFSGDDFFATIAANKDSSFRFVDTSTKSNHHHNANRPMFNPRWRFNPHN</sequence>
<reference evidence="3" key="1">
    <citation type="submission" date="2024-07" db="EMBL/GenBank/DDBJ databases">
        <title>Two chromosome-level genome assemblies of Korean endemic species Abeliophyllum distichum and Forsythia ovata (Oleaceae).</title>
        <authorList>
            <person name="Jang H."/>
        </authorList>
    </citation>
    <scope>NUCLEOTIDE SEQUENCE [LARGE SCALE GENOMIC DNA]</scope>
</reference>
<accession>A0ABD1X927</accession>
<feature type="region of interest" description="Disordered" evidence="1">
    <location>
        <begin position="210"/>
        <end position="234"/>
    </location>
</feature>
<comment type="caution">
    <text evidence="2">The sequence shown here is derived from an EMBL/GenBank/DDBJ whole genome shotgun (WGS) entry which is preliminary data.</text>
</comment>